<name>A0A125NTS0_HYPSL</name>
<reference evidence="1 2" key="1">
    <citation type="submission" date="2015-10" db="EMBL/GenBank/DDBJ databases">
        <title>Transcriptomic analysis of a linuron degrading triple-species bacterial consortium.</title>
        <authorList>
            <person name="Albers P."/>
        </authorList>
    </citation>
    <scope>NUCLEOTIDE SEQUENCE [LARGE SCALE GENOMIC DNA]</scope>
    <source>
        <strain evidence="1 2">WDL6</strain>
    </source>
</reference>
<accession>A0A125NTS0</accession>
<dbReference type="Proteomes" id="UP000059074">
    <property type="component" value="Unassembled WGS sequence"/>
</dbReference>
<dbReference type="AlphaFoldDB" id="A0A125NTS0"/>
<protein>
    <submittedName>
        <fullName evidence="1">Uncharacterized protein</fullName>
    </submittedName>
</protein>
<sequence>MLTVSRCHLSLFDAIDASYCGFVGLKRSGANAAHRMARVSTRAVQAIYWTRELLASR</sequence>
<proteinExistence type="predicted"/>
<gene>
    <name evidence="1" type="ORF">APY04_3362</name>
</gene>
<dbReference type="PATRIC" id="fig|121290.4.peg.795"/>
<dbReference type="EMBL" id="LMTR01000093">
    <property type="protein sequence ID" value="KWT64350.1"/>
    <property type="molecule type" value="Genomic_DNA"/>
</dbReference>
<keyword evidence="2" id="KW-1185">Reference proteome</keyword>
<organism evidence="1 2">
    <name type="scientific">Hyphomicrobium sulfonivorans</name>
    <dbReference type="NCBI Taxonomy" id="121290"/>
    <lineage>
        <taxon>Bacteria</taxon>
        <taxon>Pseudomonadati</taxon>
        <taxon>Pseudomonadota</taxon>
        <taxon>Alphaproteobacteria</taxon>
        <taxon>Hyphomicrobiales</taxon>
        <taxon>Hyphomicrobiaceae</taxon>
        <taxon>Hyphomicrobium</taxon>
    </lineage>
</organism>
<comment type="caution">
    <text evidence="1">The sequence shown here is derived from an EMBL/GenBank/DDBJ whole genome shotgun (WGS) entry which is preliminary data.</text>
</comment>
<evidence type="ECO:0000313" key="1">
    <source>
        <dbReference type="EMBL" id="KWT64350.1"/>
    </source>
</evidence>
<evidence type="ECO:0000313" key="2">
    <source>
        <dbReference type="Proteomes" id="UP000059074"/>
    </source>
</evidence>